<dbReference type="InterPro" id="IPR001357">
    <property type="entry name" value="BRCT_dom"/>
</dbReference>
<dbReference type="InterPro" id="IPR004102">
    <property type="entry name" value="Poly(ADP-ribose)pol_reg_dom"/>
</dbReference>
<keyword evidence="21" id="KW-0804">Transcription</keyword>
<evidence type="ECO:0000256" key="31">
    <source>
        <dbReference type="SAM" id="MobiDB-lite"/>
    </source>
</evidence>
<evidence type="ECO:0000256" key="16">
    <source>
        <dbReference type="ARBA" id="ARBA00022833"/>
    </source>
</evidence>
<dbReference type="Pfam" id="PF00644">
    <property type="entry name" value="PARP"/>
    <property type="match status" value="1"/>
</dbReference>
<dbReference type="InterPro" id="IPR036930">
    <property type="entry name" value="WGR_dom_sf"/>
</dbReference>
<evidence type="ECO:0000256" key="7">
    <source>
        <dbReference type="ARBA" id="ARBA00022533"/>
    </source>
</evidence>
<dbReference type="Gene3D" id="3.40.50.10190">
    <property type="entry name" value="BRCT domain"/>
    <property type="match status" value="1"/>
</dbReference>
<keyword evidence="38" id="KW-1185">Reference proteome</keyword>
<dbReference type="InterPro" id="IPR036420">
    <property type="entry name" value="BRCT_dom_sf"/>
</dbReference>
<dbReference type="SUPFAM" id="SSF142921">
    <property type="entry name" value="WGR domain-like"/>
    <property type="match status" value="1"/>
</dbReference>
<feature type="domain" description="PARP-type" evidence="32">
    <location>
        <begin position="417"/>
        <end position="506"/>
    </location>
</feature>
<keyword evidence="6" id="KW-1017">Isopeptide bond</keyword>
<dbReference type="Gene3D" id="1.20.142.10">
    <property type="entry name" value="Poly(ADP-ribose) polymerase, regulatory domain"/>
    <property type="match status" value="1"/>
</dbReference>
<keyword evidence="22" id="KW-0539">Nucleus</keyword>
<evidence type="ECO:0000259" key="34">
    <source>
        <dbReference type="PROSITE" id="PS51059"/>
    </source>
</evidence>
<dbReference type="InterPro" id="IPR001510">
    <property type="entry name" value="Znf_PARP"/>
</dbReference>
<dbReference type="PROSITE" id="PS51059">
    <property type="entry name" value="PARP_CATALYTIC"/>
    <property type="match status" value="1"/>
</dbReference>
<evidence type="ECO:0000256" key="28">
    <source>
        <dbReference type="ARBA" id="ARBA00048339"/>
    </source>
</evidence>
<dbReference type="PROSITE" id="PS00347">
    <property type="entry name" value="ZF_PARP_1"/>
    <property type="match status" value="1"/>
</dbReference>
<evidence type="ECO:0000256" key="5">
    <source>
        <dbReference type="ARBA" id="ARBA00022490"/>
    </source>
</evidence>
<comment type="catalytic activity">
    <reaction evidence="29">
        <text>L-seryl-[protein] + NAD(+) = O-(ADP-D-ribosyl)-L-seryl-[protein] + nicotinamide + H(+)</text>
        <dbReference type="Rhea" id="RHEA:58232"/>
        <dbReference type="Rhea" id="RHEA-COMP:9863"/>
        <dbReference type="Rhea" id="RHEA-COMP:15091"/>
        <dbReference type="ChEBI" id="CHEBI:15378"/>
        <dbReference type="ChEBI" id="CHEBI:17154"/>
        <dbReference type="ChEBI" id="CHEBI:29999"/>
        <dbReference type="ChEBI" id="CHEBI:57540"/>
        <dbReference type="ChEBI" id="CHEBI:142556"/>
    </reaction>
    <physiologicalReaction direction="left-to-right" evidence="29">
        <dbReference type="Rhea" id="RHEA:58233"/>
    </physiologicalReaction>
</comment>
<feature type="region of interest" description="Disordered" evidence="31">
    <location>
        <begin position="17"/>
        <end position="87"/>
    </location>
</feature>
<evidence type="ECO:0000256" key="25">
    <source>
        <dbReference type="ARBA" id="ARBA00024347"/>
    </source>
</evidence>
<keyword evidence="15" id="KW-0863">Zinc-finger</keyword>
<comment type="caution">
    <text evidence="37">The sequence shown here is derived from an EMBL/GenBank/DDBJ whole genome shotgun (WGS) entry which is preliminary data.</text>
</comment>
<evidence type="ECO:0000256" key="9">
    <source>
        <dbReference type="ARBA" id="ARBA00022676"/>
    </source>
</evidence>
<evidence type="ECO:0000256" key="11">
    <source>
        <dbReference type="ARBA" id="ARBA00022695"/>
    </source>
</evidence>
<comment type="catalytic activity">
    <reaction evidence="24">
        <text>L-aspartyl-[protein] + NAD(+) = 4-O-(ADP-D-ribosyl)-L-aspartyl-[protein] + nicotinamide</text>
        <dbReference type="Rhea" id="RHEA:54424"/>
        <dbReference type="Rhea" id="RHEA-COMP:9867"/>
        <dbReference type="Rhea" id="RHEA-COMP:13832"/>
        <dbReference type="ChEBI" id="CHEBI:17154"/>
        <dbReference type="ChEBI" id="CHEBI:29961"/>
        <dbReference type="ChEBI" id="CHEBI:57540"/>
        <dbReference type="ChEBI" id="CHEBI:138102"/>
    </reaction>
    <physiologicalReaction direction="left-to-right" evidence="24">
        <dbReference type="Rhea" id="RHEA:54425"/>
    </physiologicalReaction>
</comment>
<evidence type="ECO:0000256" key="20">
    <source>
        <dbReference type="ARBA" id="ARBA00023125"/>
    </source>
</evidence>
<keyword evidence="14" id="KW-0013">ADP-ribosylation</keyword>
<evidence type="ECO:0000256" key="3">
    <source>
        <dbReference type="ARBA" id="ARBA00004604"/>
    </source>
</evidence>
<evidence type="ECO:0000256" key="24">
    <source>
        <dbReference type="ARBA" id="ARBA00024164"/>
    </source>
</evidence>
<keyword evidence="12" id="KW-0479">Metal-binding</keyword>
<protein>
    <recommendedName>
        <fullName evidence="30">Poly [ADP-ribose] polymerase</fullName>
        <shortName evidence="30">PARP</shortName>
        <ecNumber evidence="30">2.4.2.-</ecNumber>
    </recommendedName>
</protein>
<dbReference type="Pfam" id="PF02877">
    <property type="entry name" value="PARP_reg"/>
    <property type="match status" value="1"/>
</dbReference>
<keyword evidence="9 30" id="KW-0328">Glycosyltransferase</keyword>
<comment type="catalytic activity">
    <reaction evidence="23">
        <text>L-glutamyl-[protein] + NAD(+) = 5-O-(ADP-D-ribosyl)-L-glutamyl-[protein] + nicotinamide</text>
        <dbReference type="Rhea" id="RHEA:58224"/>
        <dbReference type="Rhea" id="RHEA-COMP:10208"/>
        <dbReference type="Rhea" id="RHEA-COMP:15089"/>
        <dbReference type="ChEBI" id="CHEBI:17154"/>
        <dbReference type="ChEBI" id="CHEBI:29973"/>
        <dbReference type="ChEBI" id="CHEBI:57540"/>
        <dbReference type="ChEBI" id="CHEBI:142540"/>
    </reaction>
    <physiologicalReaction direction="left-to-right" evidence="23">
        <dbReference type="Rhea" id="RHEA:58225"/>
    </physiologicalReaction>
</comment>
<feature type="domain" description="PARP-type" evidence="32">
    <location>
        <begin position="314"/>
        <end position="392"/>
    </location>
</feature>
<dbReference type="InterPro" id="IPR054722">
    <property type="entry name" value="PolX-like_BBD"/>
</dbReference>
<dbReference type="SMART" id="SM00773">
    <property type="entry name" value="WGR"/>
    <property type="match status" value="1"/>
</dbReference>
<keyword evidence="8" id="KW-0399">Innate immunity</keyword>
<evidence type="ECO:0000256" key="6">
    <source>
        <dbReference type="ARBA" id="ARBA00022499"/>
    </source>
</evidence>
<dbReference type="Pfam" id="PF00533">
    <property type="entry name" value="BRCT"/>
    <property type="match status" value="1"/>
</dbReference>
<dbReference type="PROSITE" id="PS51060">
    <property type="entry name" value="PARP_ALPHA_HD"/>
    <property type="match status" value="1"/>
</dbReference>
<evidence type="ECO:0000313" key="38">
    <source>
        <dbReference type="Proteomes" id="UP000887458"/>
    </source>
</evidence>
<keyword evidence="10 30" id="KW-0808">Transferase</keyword>
<evidence type="ECO:0000313" key="37">
    <source>
        <dbReference type="EMBL" id="KAH9414765.1"/>
    </source>
</evidence>
<keyword evidence="7" id="KW-0021">Allosteric enzyme</keyword>
<feature type="compositionally biased region" description="Polar residues" evidence="31">
    <location>
        <begin position="51"/>
        <end position="60"/>
    </location>
</feature>
<dbReference type="Gene3D" id="3.30.1740.10">
    <property type="entry name" value="Zinc finger, PARP-type"/>
    <property type="match status" value="2"/>
</dbReference>
<feature type="compositionally biased region" description="Low complexity" evidence="31">
    <location>
        <begin position="61"/>
        <end position="74"/>
    </location>
</feature>
<dbReference type="SMART" id="SM01336">
    <property type="entry name" value="zf-PARP"/>
    <property type="match status" value="2"/>
</dbReference>
<evidence type="ECO:0000256" key="4">
    <source>
        <dbReference type="ARBA" id="ARBA00022454"/>
    </source>
</evidence>
<evidence type="ECO:0000256" key="23">
    <source>
        <dbReference type="ARBA" id="ARBA00024159"/>
    </source>
</evidence>
<evidence type="ECO:0000256" key="27">
    <source>
        <dbReference type="ARBA" id="ARBA00048241"/>
    </source>
</evidence>
<dbReference type="SUPFAM" id="SSF52113">
    <property type="entry name" value="BRCT domain"/>
    <property type="match status" value="1"/>
</dbReference>
<evidence type="ECO:0000256" key="26">
    <source>
        <dbReference type="ARBA" id="ARBA00033987"/>
    </source>
</evidence>
<dbReference type="SUPFAM" id="SSF47587">
    <property type="entry name" value="Domain of poly(ADP-ribose) polymerase"/>
    <property type="match status" value="1"/>
</dbReference>
<dbReference type="EC" id="2.4.2.-" evidence="30"/>
<dbReference type="CDD" id="cd01437">
    <property type="entry name" value="parp_like"/>
    <property type="match status" value="1"/>
</dbReference>
<dbReference type="SUPFAM" id="SSF57716">
    <property type="entry name" value="Glucocorticoid receptor-like (DNA-binding domain)"/>
    <property type="match status" value="2"/>
</dbReference>
<evidence type="ECO:0000256" key="14">
    <source>
        <dbReference type="ARBA" id="ARBA00022765"/>
    </source>
</evidence>
<dbReference type="InterPro" id="IPR036957">
    <property type="entry name" value="Znf_PARP_sf"/>
</dbReference>
<evidence type="ECO:0000256" key="1">
    <source>
        <dbReference type="ARBA" id="ARBA00004286"/>
    </source>
</evidence>
<evidence type="ECO:0000259" key="36">
    <source>
        <dbReference type="PROSITE" id="PS51977"/>
    </source>
</evidence>
<keyword evidence="4" id="KW-0158">Chromosome</keyword>
<reference evidence="37 38" key="1">
    <citation type="journal article" date="2018" name="J. Allergy Clin. Immunol.">
        <title>High-quality assembly of Dermatophagoides pteronyssinus genome and transcriptome reveals a wide range of novel allergens.</title>
        <authorList>
            <person name="Liu X.Y."/>
            <person name="Yang K.Y."/>
            <person name="Wang M.Q."/>
            <person name="Kwok J.S."/>
            <person name="Zeng X."/>
            <person name="Yang Z."/>
            <person name="Xiao X.J."/>
            <person name="Lau C.P."/>
            <person name="Li Y."/>
            <person name="Huang Z.M."/>
            <person name="Ba J.G."/>
            <person name="Yim A.K."/>
            <person name="Ouyang C.Y."/>
            <person name="Ngai S.M."/>
            <person name="Chan T.F."/>
            <person name="Leung E.L."/>
            <person name="Liu L."/>
            <person name="Liu Z.G."/>
            <person name="Tsui S.K."/>
        </authorList>
    </citation>
    <scope>NUCLEOTIDE SEQUENCE [LARGE SCALE GENOMIC DNA]</scope>
    <source>
        <strain evidence="37">Derp</strain>
    </source>
</reference>
<comment type="catalytic activity">
    <reaction evidence="27">
        <text>L-histidyl-[protein] + NAD(+) = N(tele)-(ADP-D-ribosyl)-L-histidyl-[protein] + nicotinamide + H(+)</text>
        <dbReference type="Rhea" id="RHEA:72071"/>
        <dbReference type="Rhea" id="RHEA-COMP:9745"/>
        <dbReference type="Rhea" id="RHEA-COMP:18085"/>
        <dbReference type="ChEBI" id="CHEBI:15378"/>
        <dbReference type="ChEBI" id="CHEBI:17154"/>
        <dbReference type="ChEBI" id="CHEBI:29979"/>
        <dbReference type="ChEBI" id="CHEBI:57540"/>
        <dbReference type="ChEBI" id="CHEBI:191398"/>
    </reaction>
    <physiologicalReaction direction="left-to-right" evidence="27">
        <dbReference type="Rhea" id="RHEA:72072"/>
    </physiologicalReaction>
</comment>
<evidence type="ECO:0000256" key="10">
    <source>
        <dbReference type="ARBA" id="ARBA00022679"/>
    </source>
</evidence>
<organism evidence="37 38">
    <name type="scientific">Dermatophagoides pteronyssinus</name>
    <name type="common">European house dust mite</name>
    <dbReference type="NCBI Taxonomy" id="6956"/>
    <lineage>
        <taxon>Eukaryota</taxon>
        <taxon>Metazoa</taxon>
        <taxon>Ecdysozoa</taxon>
        <taxon>Arthropoda</taxon>
        <taxon>Chelicerata</taxon>
        <taxon>Arachnida</taxon>
        <taxon>Acari</taxon>
        <taxon>Acariformes</taxon>
        <taxon>Sarcoptiformes</taxon>
        <taxon>Astigmata</taxon>
        <taxon>Psoroptidia</taxon>
        <taxon>Analgoidea</taxon>
        <taxon>Pyroglyphidae</taxon>
        <taxon>Dermatophagoidinae</taxon>
        <taxon>Dermatophagoides</taxon>
    </lineage>
</organism>
<evidence type="ECO:0000256" key="2">
    <source>
        <dbReference type="ARBA" id="ARBA00004514"/>
    </source>
</evidence>
<comment type="catalytic activity">
    <reaction evidence="26">
        <text>NAD(+) + (ADP-D-ribosyl)n-acceptor = nicotinamide + (ADP-D-ribosyl)n+1-acceptor + H(+).</text>
        <dbReference type="EC" id="2.4.2.30"/>
    </reaction>
</comment>
<accession>A0ABQ8IXE2</accession>
<dbReference type="PANTHER" id="PTHR10459:SF112">
    <property type="entry name" value="POLY [ADP-RIBOSE] POLYMERASE 1"/>
    <property type="match status" value="1"/>
</dbReference>
<dbReference type="Pfam" id="PF22936">
    <property type="entry name" value="Pol_BBD"/>
    <property type="match status" value="1"/>
</dbReference>
<evidence type="ECO:0000256" key="18">
    <source>
        <dbReference type="ARBA" id="ARBA00023015"/>
    </source>
</evidence>
<evidence type="ECO:0000256" key="15">
    <source>
        <dbReference type="ARBA" id="ARBA00022771"/>
    </source>
</evidence>
<dbReference type="PANTHER" id="PTHR10459">
    <property type="entry name" value="DNA LIGASE"/>
    <property type="match status" value="1"/>
</dbReference>
<feature type="domain" description="WGR" evidence="36">
    <location>
        <begin position="826"/>
        <end position="924"/>
    </location>
</feature>
<keyword evidence="17" id="KW-0391">Immunity</keyword>
<keyword evidence="19 30" id="KW-0520">NAD</keyword>
<evidence type="ECO:0000256" key="12">
    <source>
        <dbReference type="ARBA" id="ARBA00022723"/>
    </source>
</evidence>
<keyword evidence="13" id="KW-0677">Repeat</keyword>
<keyword evidence="16" id="KW-0862">Zinc</keyword>
<comment type="catalytic activity">
    <reaction evidence="28">
        <text>L-tyrosyl-[protein] + NAD(+) = O-(ADP-D-ribosyl)-L-tyrosyl-[protein] + nicotinamide + H(+)</text>
        <dbReference type="Rhea" id="RHEA:58236"/>
        <dbReference type="Rhea" id="RHEA-COMP:10136"/>
        <dbReference type="Rhea" id="RHEA-COMP:15092"/>
        <dbReference type="ChEBI" id="CHEBI:15378"/>
        <dbReference type="ChEBI" id="CHEBI:17154"/>
        <dbReference type="ChEBI" id="CHEBI:46858"/>
        <dbReference type="ChEBI" id="CHEBI:57540"/>
        <dbReference type="ChEBI" id="CHEBI:142557"/>
    </reaction>
    <physiologicalReaction direction="left-to-right" evidence="28">
        <dbReference type="Rhea" id="RHEA:58237"/>
    </physiologicalReaction>
</comment>
<dbReference type="Pfam" id="PF00645">
    <property type="entry name" value="zf-PARP"/>
    <property type="match status" value="2"/>
</dbReference>
<comment type="similarity">
    <text evidence="25">Belongs to the ARTD/PARP family.</text>
</comment>
<sequence length="1319" mass="152020">MIMSEMTYFVPSIKRPLNRRDDEDNHNGPKIENNDNEFMPVTKKMNHLSIEGTNSNDTMISGTSLSSNSSTTSSLPNEDDSNDSGYQYRGPMKNDHNIVTMSMINNSNNNSYGNQLLNIEELYRTYNPSLKLQQNPIYYDANRILFEAHQMRLLRQEVSNRNDVIAKNHGVDDEVGDVKSVSSEMAGLPCLSVLLGSSWTADEYCEVFADGGASGHIFNDRKYFVDLHSCKVNDIITRSGLVKATQIGTVELEIHNGFEWKTVSLSNSWFVESSPMNLISLGQLTKRGDIHFKGDYDCTVVYHWMQMETPNLPYLAEYSKSGRAGCKQCKKGIDKDTLRLAVMVQSPFFDGLAPKWHHFDCFFVRYHPRNVGEIKNYEMLKYDDQKKIDEMLMKKQVPETQKNNRKRKVKVNTSQDFFVEYSKSNRAACISCTEKIEKDEIRIGKLDDDSDEARRIGPFKRWFHVDCFQNNCDDLGFISSVESLNGFDALKSADKKKLQKKILSSSKIVKSQTKVEEDEKQPKVEENCVKKESNKEEKALKKQSDLIHRNLEMVKSLAKNQIYSFFIENGVEEKNIPDDFSCRKEFLADALVFGWPRKFGNYDEWTRCTNEMENPPRSKVKFFDDKIRDKFKYKFIKRQRLVNEMFKSKYQKNLLEKQIKQSQIKNEPSDNDEQEKGVLSGYIITYLGKEKLVSVKNKIEKLGAKYRNEINPTILCVVSSENHWHSLKKTKKIKTIEEMNIPVVSEDFFTNVSNPTISIQKALLDSKITFWDLDEDEITKRLEKLNSVSNIKSAFKSGSGKSQSKSQKVVIKDGIAVYPESELQDSAHVYKKGNDIYSVVLNLVDVNTNKNSYYKMQLLQNDKNDHLFFLFKSWGRIGTEIGNTKLENYYNLGEATDAFKRSYFERTSNHWSNRHNFVKHPNSYYPVDIDYNDTKETSQVIKVEESKSLLPLQVKELIALLFDIQNMKRTMMEFELDLEKMPLGKLSKKRILEACETLKYISDLLERKPIPQNELVGACNKFYSLVPHNFGMEKPPLITSSNMISTKNEMLESLLEIELAYEIISNNENSNTTEDALDFNYRKLKSEIIPISRNDDDYKLIEKYIQNTHAKTHNVYTLEIINIFRLNREGEAERFAKFADNPNRMLLWHGSRLTNFVGIISQGLRIAPKEAPATGYMFGKGVYFADSVSKSANYCYTSYDNSIGLLALSEVAIGNSKELINAEYVDKLPKKYQSVKGIGQSYPNPEEMVITADGVKVPLGKMINNTNLMRASLLYNEYIVYNEEQIKMKYLIQKGIYSNICPYNERRIKNDCEGHFNSS</sequence>
<feature type="compositionally biased region" description="Basic and acidic residues" evidence="31">
    <location>
        <begin position="18"/>
        <end position="33"/>
    </location>
</feature>
<name>A0ABQ8IXE2_DERPT</name>
<dbReference type="PROSITE" id="PS51977">
    <property type="entry name" value="WGR"/>
    <property type="match status" value="1"/>
</dbReference>
<proteinExistence type="inferred from homology"/>
<evidence type="ECO:0000256" key="21">
    <source>
        <dbReference type="ARBA" id="ARBA00023163"/>
    </source>
</evidence>
<evidence type="ECO:0000256" key="30">
    <source>
        <dbReference type="RuleBase" id="RU362114"/>
    </source>
</evidence>
<keyword evidence="11" id="KW-0548">Nucleotidyltransferase</keyword>
<dbReference type="InterPro" id="IPR050800">
    <property type="entry name" value="ARTD/PARP"/>
</dbReference>
<dbReference type="PROSITE" id="PS50172">
    <property type="entry name" value="BRCT"/>
    <property type="match status" value="1"/>
</dbReference>
<dbReference type="Gene3D" id="3.90.228.10">
    <property type="match status" value="1"/>
</dbReference>
<feature type="domain" description="PARP catalytic" evidence="34">
    <location>
        <begin position="1075"/>
        <end position="1306"/>
    </location>
</feature>
<evidence type="ECO:0000256" key="29">
    <source>
        <dbReference type="ARBA" id="ARBA00048575"/>
    </source>
</evidence>
<keyword evidence="5" id="KW-0963">Cytoplasm</keyword>
<evidence type="ECO:0000256" key="22">
    <source>
        <dbReference type="ARBA" id="ARBA00023242"/>
    </source>
</evidence>
<dbReference type="CDD" id="cd08001">
    <property type="entry name" value="WGR_PARP1_like"/>
    <property type="match status" value="1"/>
</dbReference>
<evidence type="ECO:0000256" key="19">
    <source>
        <dbReference type="ARBA" id="ARBA00023027"/>
    </source>
</evidence>
<dbReference type="PROSITE" id="PS50064">
    <property type="entry name" value="ZF_PARP_2"/>
    <property type="match status" value="2"/>
</dbReference>
<reference evidence="37 38" key="2">
    <citation type="journal article" date="2022" name="Mol. Biol. Evol.">
        <title>Comparative Genomics Reveals Insights into the Divergent Evolution of Astigmatic Mites and Household Pest Adaptations.</title>
        <authorList>
            <person name="Xiong Q."/>
            <person name="Wan A.T."/>
            <person name="Liu X."/>
            <person name="Fung C.S."/>
            <person name="Xiao X."/>
            <person name="Malainual N."/>
            <person name="Hou J."/>
            <person name="Wang L."/>
            <person name="Wang M."/>
            <person name="Yang K.Y."/>
            <person name="Cui Y."/>
            <person name="Leung E.L."/>
            <person name="Nong W."/>
            <person name="Shin S.K."/>
            <person name="Au S.W."/>
            <person name="Jeong K.Y."/>
            <person name="Chew F.T."/>
            <person name="Hui J.H."/>
            <person name="Leung T.F."/>
            <person name="Tungtrongchitr A."/>
            <person name="Zhong N."/>
            <person name="Liu Z."/>
            <person name="Tsui S.K."/>
        </authorList>
    </citation>
    <scope>NUCLEOTIDE SEQUENCE [LARGE SCALE GENOMIC DNA]</scope>
    <source>
        <strain evidence="37">Derp</strain>
    </source>
</reference>
<dbReference type="InterPro" id="IPR012317">
    <property type="entry name" value="Poly(ADP-ribose)pol_cat_dom"/>
</dbReference>
<keyword evidence="18" id="KW-0805">Transcription regulation</keyword>
<dbReference type="SUPFAM" id="SSF56399">
    <property type="entry name" value="ADP-ribosylation"/>
    <property type="match status" value="1"/>
</dbReference>
<keyword evidence="20" id="KW-0238">DNA-binding</keyword>
<feature type="domain" description="BRCT" evidence="33">
    <location>
        <begin position="674"/>
        <end position="751"/>
    </location>
</feature>
<dbReference type="InterPro" id="IPR008893">
    <property type="entry name" value="WGR_domain"/>
</dbReference>
<dbReference type="Pfam" id="PF05406">
    <property type="entry name" value="WGR"/>
    <property type="match status" value="1"/>
</dbReference>
<feature type="domain" description="PARP alpha-helical" evidence="35">
    <location>
        <begin position="947"/>
        <end position="1065"/>
    </location>
</feature>
<evidence type="ECO:0000259" key="32">
    <source>
        <dbReference type="PROSITE" id="PS50064"/>
    </source>
</evidence>
<evidence type="ECO:0000259" key="35">
    <source>
        <dbReference type="PROSITE" id="PS51060"/>
    </source>
</evidence>
<evidence type="ECO:0000259" key="33">
    <source>
        <dbReference type="PROSITE" id="PS50172"/>
    </source>
</evidence>
<dbReference type="EMBL" id="NJHN03000105">
    <property type="protein sequence ID" value="KAH9414765.1"/>
    <property type="molecule type" value="Genomic_DNA"/>
</dbReference>
<dbReference type="Proteomes" id="UP000887458">
    <property type="component" value="Unassembled WGS sequence"/>
</dbReference>
<gene>
    <name evidence="37" type="primary">PARP1</name>
    <name evidence="37" type="ORF">DERP_008606</name>
</gene>
<dbReference type="InterPro" id="IPR036616">
    <property type="entry name" value="Poly(ADP-ribose)pol_reg_dom_sf"/>
</dbReference>
<evidence type="ECO:0000256" key="8">
    <source>
        <dbReference type="ARBA" id="ARBA00022588"/>
    </source>
</evidence>
<evidence type="ECO:0000256" key="13">
    <source>
        <dbReference type="ARBA" id="ARBA00022737"/>
    </source>
</evidence>
<comment type="subcellular location">
    <subcellularLocation>
        <location evidence="1">Chromosome</location>
    </subcellularLocation>
    <subcellularLocation>
        <location evidence="2">Cytoplasm</location>
        <location evidence="2">Cytosol</location>
    </subcellularLocation>
    <subcellularLocation>
        <location evidence="3">Nucleus</location>
        <location evidence="3">Nucleolus</location>
    </subcellularLocation>
</comment>
<evidence type="ECO:0000256" key="17">
    <source>
        <dbReference type="ARBA" id="ARBA00022859"/>
    </source>
</evidence>